<name>A0ABQ8JPK9_DERPT</name>
<gene>
    <name evidence="14" type="ORF">DERP_004520</name>
</gene>
<dbReference type="PRINTS" id="PR00099">
    <property type="entry name" value="CPSGATASE"/>
</dbReference>
<dbReference type="SUPFAM" id="SSF52402">
    <property type="entry name" value="Adenine nucleotide alpha hydrolases-like"/>
    <property type="match status" value="1"/>
</dbReference>
<dbReference type="SUPFAM" id="SSF54810">
    <property type="entry name" value="GMP synthetase C-terminal dimerisation domain"/>
    <property type="match status" value="2"/>
</dbReference>
<keyword evidence="7 11" id="KW-0658">Purine biosynthesis</keyword>
<keyword evidence="6 11" id="KW-0332">GMP biosynthesis</keyword>
<dbReference type="InterPro" id="IPR014729">
    <property type="entry name" value="Rossmann-like_a/b/a_fold"/>
</dbReference>
<dbReference type="PROSITE" id="PS51553">
    <property type="entry name" value="GMPS_ATP_PPASE"/>
    <property type="match status" value="1"/>
</dbReference>
<keyword evidence="8 11" id="KW-0067">ATP-binding</keyword>
<dbReference type="NCBIfam" id="TIGR00888">
    <property type="entry name" value="guaA_Nterm"/>
    <property type="match status" value="1"/>
</dbReference>
<evidence type="ECO:0000256" key="1">
    <source>
        <dbReference type="ARBA" id="ARBA00005153"/>
    </source>
</evidence>
<organism evidence="14 15">
    <name type="scientific">Dermatophagoides pteronyssinus</name>
    <name type="common">European house dust mite</name>
    <dbReference type="NCBI Taxonomy" id="6956"/>
    <lineage>
        <taxon>Eukaryota</taxon>
        <taxon>Metazoa</taxon>
        <taxon>Ecdysozoa</taxon>
        <taxon>Arthropoda</taxon>
        <taxon>Chelicerata</taxon>
        <taxon>Arachnida</taxon>
        <taxon>Acari</taxon>
        <taxon>Acariformes</taxon>
        <taxon>Sarcoptiformes</taxon>
        <taxon>Astigmata</taxon>
        <taxon>Psoroptidia</taxon>
        <taxon>Analgoidea</taxon>
        <taxon>Pyroglyphidae</taxon>
        <taxon>Dermatophagoidinae</taxon>
        <taxon>Dermatophagoides</taxon>
    </lineage>
</organism>
<evidence type="ECO:0000313" key="15">
    <source>
        <dbReference type="Proteomes" id="UP000887458"/>
    </source>
</evidence>
<evidence type="ECO:0000256" key="10">
    <source>
        <dbReference type="ARBA" id="ARBA00031356"/>
    </source>
</evidence>
<dbReference type="InterPro" id="IPR017926">
    <property type="entry name" value="GATASE"/>
</dbReference>
<keyword evidence="15" id="KW-1185">Reference proteome</keyword>
<keyword evidence="4" id="KW-0436">Ligase</keyword>
<evidence type="ECO:0000256" key="12">
    <source>
        <dbReference type="SAM" id="Coils"/>
    </source>
</evidence>
<accession>A0ABQ8JPK9</accession>
<keyword evidence="5 11" id="KW-0547">Nucleotide-binding</keyword>
<dbReference type="EC" id="6.3.5.2" evidence="3"/>
<evidence type="ECO:0000256" key="6">
    <source>
        <dbReference type="ARBA" id="ARBA00022749"/>
    </source>
</evidence>
<evidence type="ECO:0000256" key="4">
    <source>
        <dbReference type="ARBA" id="ARBA00022598"/>
    </source>
</evidence>
<reference evidence="14 15" key="1">
    <citation type="journal article" date="2018" name="J. Allergy Clin. Immunol.">
        <title>High-quality assembly of Dermatophagoides pteronyssinus genome and transcriptome reveals a wide range of novel allergens.</title>
        <authorList>
            <person name="Liu X.Y."/>
            <person name="Yang K.Y."/>
            <person name="Wang M.Q."/>
            <person name="Kwok J.S."/>
            <person name="Zeng X."/>
            <person name="Yang Z."/>
            <person name="Xiao X.J."/>
            <person name="Lau C.P."/>
            <person name="Li Y."/>
            <person name="Huang Z.M."/>
            <person name="Ba J.G."/>
            <person name="Yim A.K."/>
            <person name="Ouyang C.Y."/>
            <person name="Ngai S.M."/>
            <person name="Chan T.F."/>
            <person name="Leung E.L."/>
            <person name="Liu L."/>
            <person name="Liu Z.G."/>
            <person name="Tsui S.K."/>
        </authorList>
    </citation>
    <scope>NUCLEOTIDE SEQUENCE [LARGE SCALE GENOMIC DNA]</scope>
    <source>
        <strain evidence="14">Derp</strain>
    </source>
</reference>
<dbReference type="CDD" id="cd01742">
    <property type="entry name" value="GATase1_GMP_Synthase"/>
    <property type="match status" value="1"/>
</dbReference>
<dbReference type="Proteomes" id="UP000887458">
    <property type="component" value="Unassembled WGS sequence"/>
</dbReference>
<dbReference type="Gene3D" id="3.40.50.620">
    <property type="entry name" value="HUPs"/>
    <property type="match status" value="1"/>
</dbReference>
<dbReference type="PANTHER" id="PTHR11922:SF2">
    <property type="entry name" value="GMP SYNTHASE [GLUTAMINE-HYDROLYZING]"/>
    <property type="match status" value="1"/>
</dbReference>
<dbReference type="InterPro" id="IPR029062">
    <property type="entry name" value="Class_I_gatase-like"/>
</dbReference>
<dbReference type="SUPFAM" id="SSF52317">
    <property type="entry name" value="Class I glutamine amidotransferase-like"/>
    <property type="match status" value="1"/>
</dbReference>
<evidence type="ECO:0000256" key="5">
    <source>
        <dbReference type="ARBA" id="ARBA00022741"/>
    </source>
</evidence>
<dbReference type="EMBL" id="NJHN03000029">
    <property type="protein sequence ID" value="KAH9424338.1"/>
    <property type="molecule type" value="Genomic_DNA"/>
</dbReference>
<dbReference type="InterPro" id="IPR025777">
    <property type="entry name" value="GMPS_ATP_PPase_dom"/>
</dbReference>
<proteinExistence type="inferred from homology"/>
<comment type="pathway">
    <text evidence="1">Purine metabolism; GMP biosynthesis; GMP from XMP (L-Gln route): step 1/1.</text>
</comment>
<dbReference type="Gene3D" id="1.10.10.490">
    <property type="entry name" value="Beta-catenin-interacting ICAT"/>
    <property type="match status" value="1"/>
</dbReference>
<evidence type="ECO:0000256" key="3">
    <source>
        <dbReference type="ARBA" id="ARBA00012746"/>
    </source>
</evidence>
<evidence type="ECO:0000256" key="11">
    <source>
        <dbReference type="PROSITE-ProRule" id="PRU00886"/>
    </source>
</evidence>
<comment type="similarity">
    <text evidence="2">Belongs to the CTNNBIP1 family.</text>
</comment>
<dbReference type="InterPro" id="IPR022310">
    <property type="entry name" value="NAD/GMP_synthase"/>
</dbReference>
<evidence type="ECO:0000256" key="8">
    <source>
        <dbReference type="ARBA" id="ARBA00022840"/>
    </source>
</evidence>
<dbReference type="Pfam" id="PF00117">
    <property type="entry name" value="GATase"/>
    <property type="match status" value="1"/>
</dbReference>
<dbReference type="CDD" id="cd01997">
    <property type="entry name" value="GMP_synthase_C"/>
    <property type="match status" value="1"/>
</dbReference>
<sequence>MNTRGQAETSQLRANLECQLDRLVAQLADLEACKNDLDIDEYEETKTETIEQLKEFNDSLIKFKKGDITLIDEISSFQLAIQAAISNAFRTPEIIRLFAKKQPTQLRLKLADIERDHKIGTLSKESYDLQKTEILAALQRLDDKLSIDEKLFLQNNTTDSLREFSRIQQQETEKMSSTNGSTLKTNGQLHDERIAILDCGAQYGKLIDRKVRELNVESHILPLQTPAKVLLEKQYKAIIISGGPGSVFSDQALPYDPEIFRVGLPVLGICYGMQMLNKEFGGSVLRKDAREDGQFTISVDNTNPLFSNLTPKQDVLLTHGDSLSVVAKDFKVIATSNNIIVAIANDMMKLYGVQFHPEVTLSTNGNAMLKNFLYNIAGLKGTFTMRSRESECIEYIRKVVGNNKVLNLVSGGVDSSVCAALLRKALNPDQVIAIHIDNGFMRKNESRLVEESLKKVGLDMKIINAALTFYNATTVISLSKEEPDKKYVTKPLSLVTSPEEKRKIIGDTFIRIADDIIRDLKLDPNDVLLGQGTLRPDLIESASSLASSKADAIKTHHNDTELVRKLRDEGRVVEPLKDFHKDEVRILGRDLGLSDELVNRHPFPGPGLAVRILCADEPYMEKDYSETSVLLKVIVSYATSLQRKHSMISKIHSSCEEDDREFLEKFSTKYKFVASLLPIKSVGVQGDCRSYSYVVGLSEDASPNEDEATIADKFQQLARLAKLIPRICHNVNRVCYIFGESVKSPVVNITQTTLTPTVIAQLREADHVANNIMFAHNMGHKVSQMPVILIPIHFDREVITRQQSYQRSVVIRTFLTEDFMTGVPVIPNKQIPFAVFNEMAETIKQIPGISRVLYDLTPKPPGTTEWE</sequence>
<dbReference type="PANTHER" id="PTHR11922">
    <property type="entry name" value="GMP SYNTHASE-RELATED"/>
    <property type="match status" value="1"/>
</dbReference>
<dbReference type="Pfam" id="PF02540">
    <property type="entry name" value="NAD_synthase"/>
    <property type="match status" value="1"/>
</dbReference>
<dbReference type="PRINTS" id="PR00096">
    <property type="entry name" value="GATASE"/>
</dbReference>
<dbReference type="Gene3D" id="3.30.300.10">
    <property type="match status" value="2"/>
</dbReference>
<protein>
    <recommendedName>
        <fullName evidence="3">GMP synthase (glutamine-hydrolyzing)</fullName>
        <ecNumber evidence="3">6.3.5.2</ecNumber>
    </recommendedName>
    <alternativeName>
        <fullName evidence="10">Glutamine amidotransferase</fullName>
    </alternativeName>
</protein>
<dbReference type="Pfam" id="PF00958">
    <property type="entry name" value="GMP_synt_C"/>
    <property type="match status" value="1"/>
</dbReference>
<dbReference type="InterPro" id="IPR036911">
    <property type="entry name" value="ICAT_sf"/>
</dbReference>
<feature type="domain" description="GMPS ATP-PPase" evidence="13">
    <location>
        <begin position="383"/>
        <end position="600"/>
    </location>
</feature>
<feature type="coiled-coil region" evidence="12">
    <location>
        <begin position="13"/>
        <end position="59"/>
    </location>
</feature>
<dbReference type="Gene3D" id="3.40.50.880">
    <property type="match status" value="1"/>
</dbReference>
<reference evidence="14 15" key="2">
    <citation type="journal article" date="2022" name="Mol. Biol. Evol.">
        <title>Comparative Genomics Reveals Insights into the Divergent Evolution of Astigmatic Mites and Household Pest Adaptations.</title>
        <authorList>
            <person name="Xiong Q."/>
            <person name="Wan A.T."/>
            <person name="Liu X."/>
            <person name="Fung C.S."/>
            <person name="Xiao X."/>
            <person name="Malainual N."/>
            <person name="Hou J."/>
            <person name="Wang L."/>
            <person name="Wang M."/>
            <person name="Yang K.Y."/>
            <person name="Cui Y."/>
            <person name="Leung E.L."/>
            <person name="Nong W."/>
            <person name="Shin S.K."/>
            <person name="Au S.W."/>
            <person name="Jeong K.Y."/>
            <person name="Chew F.T."/>
            <person name="Hui J.H."/>
            <person name="Leung T.F."/>
            <person name="Tungtrongchitr A."/>
            <person name="Zhong N."/>
            <person name="Liu Z."/>
            <person name="Tsui S.K."/>
        </authorList>
    </citation>
    <scope>NUCLEOTIDE SEQUENCE [LARGE SCALE GENOMIC DNA]</scope>
    <source>
        <strain evidence="14">Derp</strain>
    </source>
</reference>
<keyword evidence="12" id="KW-0175">Coiled coil</keyword>
<dbReference type="InterPro" id="IPR001674">
    <property type="entry name" value="GMP_synth_C"/>
</dbReference>
<dbReference type="InterPro" id="IPR009428">
    <property type="entry name" value="ICAT_dom"/>
</dbReference>
<dbReference type="NCBIfam" id="NF000848">
    <property type="entry name" value="PRK00074.1"/>
    <property type="match status" value="1"/>
</dbReference>
<evidence type="ECO:0000259" key="13">
    <source>
        <dbReference type="PROSITE" id="PS51553"/>
    </source>
</evidence>
<evidence type="ECO:0000313" key="14">
    <source>
        <dbReference type="EMBL" id="KAH9424338.1"/>
    </source>
</evidence>
<dbReference type="SUPFAM" id="SSF81730">
    <property type="entry name" value="beta-catenin-interacting protein ICAT"/>
    <property type="match status" value="1"/>
</dbReference>
<evidence type="ECO:0000256" key="7">
    <source>
        <dbReference type="ARBA" id="ARBA00022755"/>
    </source>
</evidence>
<feature type="binding site" evidence="11">
    <location>
        <begin position="410"/>
        <end position="416"/>
    </location>
    <ligand>
        <name>ATP</name>
        <dbReference type="ChEBI" id="CHEBI:30616"/>
    </ligand>
</feature>
<keyword evidence="9" id="KW-0315">Glutamine amidotransferase</keyword>
<evidence type="ECO:0000256" key="9">
    <source>
        <dbReference type="ARBA" id="ARBA00022962"/>
    </source>
</evidence>
<dbReference type="Pfam" id="PF06384">
    <property type="entry name" value="ICAT"/>
    <property type="match status" value="1"/>
</dbReference>
<evidence type="ECO:0000256" key="2">
    <source>
        <dbReference type="ARBA" id="ARBA00006505"/>
    </source>
</evidence>
<dbReference type="PROSITE" id="PS51273">
    <property type="entry name" value="GATASE_TYPE_1"/>
    <property type="match status" value="1"/>
</dbReference>
<comment type="caution">
    <text evidence="14">The sequence shown here is derived from an EMBL/GenBank/DDBJ whole genome shotgun (WGS) entry which is preliminary data.</text>
</comment>
<dbReference type="InterPro" id="IPR004739">
    <property type="entry name" value="GMP_synth_GATase"/>
</dbReference>